<sequence length="148" mass="16197">MSNSDKATLMFYETGFVCSQAVFATLGEQLGIERKQALKIAAGFGGGVASQGGICGAVSGAIMAIGLKHGHDESSDEYAKNETIFLAQELIEKIKDKYGCYTCKGITRIDFTMPEGRKLAKERGLWKKNGLCFNLIKDTVEIVEEMWQ</sequence>
<evidence type="ECO:0000313" key="2">
    <source>
        <dbReference type="Proteomes" id="UP001176021"/>
    </source>
</evidence>
<dbReference type="NCBIfam" id="TIGR01909">
    <property type="entry name" value="C_GCAxxG_C_C"/>
    <property type="match status" value="1"/>
</dbReference>
<dbReference type="Proteomes" id="UP001176021">
    <property type="component" value="Unassembled WGS sequence"/>
</dbReference>
<dbReference type="InterPro" id="IPR036280">
    <property type="entry name" value="Multihaem_cyt_sf"/>
</dbReference>
<comment type="caution">
    <text evidence="1">The sequence shown here is derived from an EMBL/GenBank/DDBJ whole genome shotgun (WGS) entry which is preliminary data.</text>
</comment>
<dbReference type="RefSeq" id="WP_252473746.1">
    <property type="nucleotide sequence ID" value="NZ_JAMHFY010000048.1"/>
</dbReference>
<gene>
    <name evidence="1" type="ORF">M8H41_20770</name>
</gene>
<protein>
    <submittedName>
        <fullName evidence="1">C-GCAxxG-C-C family protein</fullName>
    </submittedName>
</protein>
<proteinExistence type="predicted"/>
<dbReference type="EMBL" id="JAMJEV010000023">
    <property type="protein sequence ID" value="MDO0825267.1"/>
    <property type="molecule type" value="Genomic_DNA"/>
</dbReference>
<dbReference type="SUPFAM" id="SSF48695">
    <property type="entry name" value="Multiheme cytochromes"/>
    <property type="match status" value="1"/>
</dbReference>
<accession>A0ABT8QV89</accession>
<evidence type="ECO:0000313" key="1">
    <source>
        <dbReference type="EMBL" id="MDO0825267.1"/>
    </source>
</evidence>
<name>A0ABT8QV89_9FIRM</name>
<dbReference type="Pfam" id="PF09719">
    <property type="entry name" value="C_GCAxxG_C_C"/>
    <property type="match status" value="1"/>
</dbReference>
<organism evidence="1 2">
    <name type="scientific">Desulfosporosinus nitroreducens</name>
    <dbReference type="NCBI Taxonomy" id="2018668"/>
    <lineage>
        <taxon>Bacteria</taxon>
        <taxon>Bacillati</taxon>
        <taxon>Bacillota</taxon>
        <taxon>Clostridia</taxon>
        <taxon>Eubacteriales</taxon>
        <taxon>Desulfitobacteriaceae</taxon>
        <taxon>Desulfosporosinus</taxon>
    </lineage>
</organism>
<keyword evidence="2" id="KW-1185">Reference proteome</keyword>
<reference evidence="1" key="1">
    <citation type="submission" date="2022-05" db="EMBL/GenBank/DDBJ databases">
        <title>Expanded diversity of anoxic marine methylotrophy in a Black Sea sulfate reducing microorganism.</title>
        <authorList>
            <person name="Fischer P.Q."/>
            <person name="Stams A.J.M."/>
            <person name="Villanueva L."/>
            <person name="Sousa D.Z."/>
        </authorList>
    </citation>
    <scope>NUCLEOTIDE SEQUENCE</scope>
    <source>
        <strain evidence="1">P130</strain>
    </source>
</reference>
<dbReference type="InterPro" id="IPR010181">
    <property type="entry name" value="CGCAxxGCC_motif"/>
</dbReference>